<protein>
    <submittedName>
        <fullName evidence="4">PIG-L family deacetylase</fullName>
        <ecNumber evidence="4">3.5.1.-</ecNumber>
    </submittedName>
</protein>
<dbReference type="EC" id="3.5.1.-" evidence="4"/>
<feature type="region of interest" description="Disordered" evidence="2">
    <location>
        <begin position="52"/>
        <end position="99"/>
    </location>
</feature>
<dbReference type="Gene3D" id="3.40.50.10320">
    <property type="entry name" value="LmbE-like"/>
    <property type="match status" value="1"/>
</dbReference>
<dbReference type="Pfam" id="PF02585">
    <property type="entry name" value="PIG-L"/>
    <property type="match status" value="1"/>
</dbReference>
<evidence type="ECO:0000256" key="2">
    <source>
        <dbReference type="SAM" id="MobiDB-lite"/>
    </source>
</evidence>
<dbReference type="PANTHER" id="PTHR12993:SF23">
    <property type="entry name" value="N-ACETYLGLUCOSAMINYLPHOSPHATIDYLINOSITOL DEACETYLASE"/>
    <property type="match status" value="1"/>
</dbReference>
<keyword evidence="5" id="KW-1185">Reference proteome</keyword>
<keyword evidence="3" id="KW-0812">Transmembrane</keyword>
<evidence type="ECO:0000313" key="4">
    <source>
        <dbReference type="EMBL" id="MDU0344659.1"/>
    </source>
</evidence>
<comment type="caution">
    <text evidence="4">The sequence shown here is derived from an EMBL/GenBank/DDBJ whole genome shotgun (WGS) entry which is preliminary data.</text>
</comment>
<accession>A0ABU3SIV4</accession>
<evidence type="ECO:0000256" key="3">
    <source>
        <dbReference type="SAM" id="Phobius"/>
    </source>
</evidence>
<dbReference type="InterPro" id="IPR003737">
    <property type="entry name" value="GlcNAc_PI_deacetylase-related"/>
</dbReference>
<dbReference type="SUPFAM" id="SSF102588">
    <property type="entry name" value="LmbE-like"/>
    <property type="match status" value="1"/>
</dbReference>
<organism evidence="4 5">
    <name type="scientific">Microbacterium phycohabitans</name>
    <dbReference type="NCBI Taxonomy" id="3075993"/>
    <lineage>
        <taxon>Bacteria</taxon>
        <taxon>Bacillati</taxon>
        <taxon>Actinomycetota</taxon>
        <taxon>Actinomycetes</taxon>
        <taxon>Micrococcales</taxon>
        <taxon>Microbacteriaceae</taxon>
        <taxon>Microbacterium</taxon>
    </lineage>
</organism>
<dbReference type="InterPro" id="IPR024078">
    <property type="entry name" value="LmbE-like_dom_sf"/>
</dbReference>
<gene>
    <name evidence="4" type="ORF">RWH44_02975</name>
</gene>
<keyword evidence="1" id="KW-0862">Zinc</keyword>
<feature type="transmembrane region" description="Helical" evidence="3">
    <location>
        <begin position="20"/>
        <end position="42"/>
    </location>
</feature>
<sequence>MTRVPPPLLGARREGSAGLIAALAIAAVLLVAVAAVFAFALLRPSGDPAAIDATASPSAASPSPSPSPTLTGSSASPSIPTPTPTATPTPAPPTSPAAQVCDGAPTLLSFWAHPDDDIIFANPTISDAIAAGQCVRTVFLTAGDAGKGMEYVQARELGILRAYNAMRGQEGLWHADDVTLDTGLHIRRLSPDGDPRISVAYVRLPDGNITDGGFSETGFATLSKLYDGAISSLAPVDGGPAVGRGQVVASIRELADAVGPSATLTHIPRGSAFAPGDHPDHSVVGALVREALSSDAAVAPGVRYFVGYPSENLPRNLEGAVLDRKVDTYRIYTQQDKVIRCADRSNCLKTRKFGEWLQRSYPKSEAELQLG</sequence>
<feature type="compositionally biased region" description="Pro residues" evidence="2">
    <location>
        <begin position="79"/>
        <end position="95"/>
    </location>
</feature>
<evidence type="ECO:0000256" key="1">
    <source>
        <dbReference type="ARBA" id="ARBA00022833"/>
    </source>
</evidence>
<dbReference type="GO" id="GO:0016787">
    <property type="term" value="F:hydrolase activity"/>
    <property type="evidence" value="ECO:0007669"/>
    <property type="project" value="UniProtKB-KW"/>
</dbReference>
<dbReference type="Proteomes" id="UP001261125">
    <property type="component" value="Unassembled WGS sequence"/>
</dbReference>
<keyword evidence="3" id="KW-1133">Transmembrane helix</keyword>
<feature type="compositionally biased region" description="Low complexity" evidence="2">
    <location>
        <begin position="52"/>
        <end position="78"/>
    </location>
</feature>
<dbReference type="PANTHER" id="PTHR12993">
    <property type="entry name" value="N-ACETYLGLUCOSAMINYL-PHOSPHATIDYLINOSITOL DE-N-ACETYLASE-RELATED"/>
    <property type="match status" value="1"/>
</dbReference>
<keyword evidence="4" id="KW-0378">Hydrolase</keyword>
<proteinExistence type="predicted"/>
<reference evidence="4 5" key="1">
    <citation type="submission" date="2023-09" db="EMBL/GenBank/DDBJ databases">
        <title>Microbacterium fusihabitans sp. nov., Microbacterium phycihabitans sp. nov., and Microbacterium cervinum sp. nov., isolated from dried seaweeds of beach.</title>
        <authorList>
            <person name="Lee S.D."/>
        </authorList>
    </citation>
    <scope>NUCLEOTIDE SEQUENCE [LARGE SCALE GENOMIC DNA]</scope>
    <source>
        <strain evidence="4 5">KSW2-29</strain>
    </source>
</reference>
<dbReference type="RefSeq" id="WP_316003421.1">
    <property type="nucleotide sequence ID" value="NZ_JAWDIT010000001.1"/>
</dbReference>
<name>A0ABU3SIV4_9MICO</name>
<keyword evidence="3" id="KW-0472">Membrane</keyword>
<dbReference type="EMBL" id="JAWDIT010000001">
    <property type="protein sequence ID" value="MDU0344659.1"/>
    <property type="molecule type" value="Genomic_DNA"/>
</dbReference>
<evidence type="ECO:0000313" key="5">
    <source>
        <dbReference type="Proteomes" id="UP001261125"/>
    </source>
</evidence>